<dbReference type="Proteomes" id="UP000324222">
    <property type="component" value="Unassembled WGS sequence"/>
</dbReference>
<feature type="region of interest" description="Disordered" evidence="1">
    <location>
        <begin position="62"/>
        <end position="101"/>
    </location>
</feature>
<accession>A0A5B7ETY0</accession>
<reference evidence="2 3" key="1">
    <citation type="submission" date="2019-05" db="EMBL/GenBank/DDBJ databases">
        <title>Another draft genome of Portunus trituberculatus and its Hox gene families provides insights of decapod evolution.</title>
        <authorList>
            <person name="Jeong J.-H."/>
            <person name="Song I."/>
            <person name="Kim S."/>
            <person name="Choi T."/>
            <person name="Kim D."/>
            <person name="Ryu S."/>
            <person name="Kim W."/>
        </authorList>
    </citation>
    <scope>NUCLEOTIDE SEQUENCE [LARGE SCALE GENOMIC DNA]</scope>
    <source>
        <tissue evidence="2">Muscle</tissue>
    </source>
</reference>
<feature type="compositionally biased region" description="Acidic residues" evidence="1">
    <location>
        <begin position="83"/>
        <end position="101"/>
    </location>
</feature>
<organism evidence="2 3">
    <name type="scientific">Portunus trituberculatus</name>
    <name type="common">Swimming crab</name>
    <name type="synonym">Neptunus trituberculatus</name>
    <dbReference type="NCBI Taxonomy" id="210409"/>
    <lineage>
        <taxon>Eukaryota</taxon>
        <taxon>Metazoa</taxon>
        <taxon>Ecdysozoa</taxon>
        <taxon>Arthropoda</taxon>
        <taxon>Crustacea</taxon>
        <taxon>Multicrustacea</taxon>
        <taxon>Malacostraca</taxon>
        <taxon>Eumalacostraca</taxon>
        <taxon>Eucarida</taxon>
        <taxon>Decapoda</taxon>
        <taxon>Pleocyemata</taxon>
        <taxon>Brachyura</taxon>
        <taxon>Eubrachyura</taxon>
        <taxon>Portunoidea</taxon>
        <taxon>Portunidae</taxon>
        <taxon>Portuninae</taxon>
        <taxon>Portunus</taxon>
    </lineage>
</organism>
<keyword evidence="3" id="KW-1185">Reference proteome</keyword>
<evidence type="ECO:0000256" key="1">
    <source>
        <dbReference type="SAM" id="MobiDB-lite"/>
    </source>
</evidence>
<proteinExistence type="predicted"/>
<evidence type="ECO:0000313" key="2">
    <source>
        <dbReference type="EMBL" id="MPC35734.1"/>
    </source>
</evidence>
<sequence length="101" mass="11778">MIPSVKIPNGRIENEVHMYRESNPPYTKYITNLFHCRNQGVKLSFLSELRQRIRLKKQECAVLGEGEQGNGDEREKGGGGDSFWEEEEEEEEEEDDDDEEE</sequence>
<evidence type="ECO:0000313" key="3">
    <source>
        <dbReference type="Proteomes" id="UP000324222"/>
    </source>
</evidence>
<comment type="caution">
    <text evidence="2">The sequence shown here is derived from an EMBL/GenBank/DDBJ whole genome shotgun (WGS) entry which is preliminary data.</text>
</comment>
<protein>
    <submittedName>
        <fullName evidence="2">Uncharacterized protein</fullName>
    </submittedName>
</protein>
<dbReference type="EMBL" id="VSRR010003336">
    <property type="protein sequence ID" value="MPC35734.1"/>
    <property type="molecule type" value="Genomic_DNA"/>
</dbReference>
<name>A0A5B7ETY0_PORTR</name>
<dbReference type="AlphaFoldDB" id="A0A5B7ETY0"/>
<gene>
    <name evidence="2" type="ORF">E2C01_029168</name>
</gene>